<evidence type="ECO:0000313" key="2">
    <source>
        <dbReference type="Proteomes" id="UP001501867"/>
    </source>
</evidence>
<gene>
    <name evidence="1" type="ORF">GCM10010302_05410</name>
</gene>
<accession>A0ABN0V1I6</accession>
<sequence length="90" mass="10255">MTQEIEKIGSVGLDRYTEIVTELRKLVETVSRAHFAIGDYALEVEPMRAFRMPEGPCEEEFTVRDSLFRLAEDIGLSYSVVKNARWAASK</sequence>
<name>A0ABN0V1I6_9ACTN</name>
<evidence type="ECO:0000313" key="1">
    <source>
        <dbReference type="EMBL" id="GAA0270776.1"/>
    </source>
</evidence>
<comment type="caution">
    <text evidence="1">The sequence shown here is derived from an EMBL/GenBank/DDBJ whole genome shotgun (WGS) entry which is preliminary data.</text>
</comment>
<protein>
    <submittedName>
        <fullName evidence="1">Uncharacterized protein</fullName>
    </submittedName>
</protein>
<keyword evidence="2" id="KW-1185">Reference proteome</keyword>
<dbReference type="Proteomes" id="UP001501867">
    <property type="component" value="Unassembled WGS sequence"/>
</dbReference>
<reference evidence="1 2" key="1">
    <citation type="journal article" date="2019" name="Int. J. Syst. Evol. Microbiol.">
        <title>The Global Catalogue of Microorganisms (GCM) 10K type strain sequencing project: providing services to taxonomists for standard genome sequencing and annotation.</title>
        <authorList>
            <consortium name="The Broad Institute Genomics Platform"/>
            <consortium name="The Broad Institute Genome Sequencing Center for Infectious Disease"/>
            <person name="Wu L."/>
            <person name="Ma J."/>
        </authorList>
    </citation>
    <scope>NUCLEOTIDE SEQUENCE [LARGE SCALE GENOMIC DNA]</scope>
    <source>
        <strain evidence="1 2">JCM 4505</strain>
    </source>
</reference>
<proteinExistence type="predicted"/>
<dbReference type="EMBL" id="BAAABV010000005">
    <property type="protein sequence ID" value="GAA0270776.1"/>
    <property type="molecule type" value="Genomic_DNA"/>
</dbReference>
<organism evidence="1 2">
    <name type="scientific">Streptomyces polychromogenes</name>
    <dbReference type="NCBI Taxonomy" id="67342"/>
    <lineage>
        <taxon>Bacteria</taxon>
        <taxon>Bacillati</taxon>
        <taxon>Actinomycetota</taxon>
        <taxon>Actinomycetes</taxon>
        <taxon>Kitasatosporales</taxon>
        <taxon>Streptomycetaceae</taxon>
        <taxon>Streptomyces</taxon>
    </lineage>
</organism>